<keyword evidence="5" id="KW-0732">Signal</keyword>
<dbReference type="InterPro" id="IPR037066">
    <property type="entry name" value="Plug_dom_sf"/>
</dbReference>
<feature type="chain" id="PRO_5045720713" evidence="5">
    <location>
        <begin position="24"/>
        <end position="1011"/>
    </location>
</feature>
<dbReference type="SUPFAM" id="SSF56935">
    <property type="entry name" value="Porins"/>
    <property type="match status" value="2"/>
</dbReference>
<dbReference type="Proteomes" id="UP001206067">
    <property type="component" value="Unassembled WGS sequence"/>
</dbReference>
<dbReference type="Gene3D" id="2.40.170.20">
    <property type="entry name" value="TonB-dependent receptor, beta-barrel domain"/>
    <property type="match status" value="2"/>
</dbReference>
<dbReference type="InterPro" id="IPR036942">
    <property type="entry name" value="Beta-barrel_TonB_sf"/>
</dbReference>
<feature type="compositionally biased region" description="Low complexity" evidence="4">
    <location>
        <begin position="653"/>
        <end position="662"/>
    </location>
</feature>
<evidence type="ECO:0000256" key="4">
    <source>
        <dbReference type="SAM" id="MobiDB-lite"/>
    </source>
</evidence>
<feature type="compositionally biased region" description="Basic and acidic residues" evidence="4">
    <location>
        <begin position="817"/>
        <end position="827"/>
    </location>
</feature>
<organism evidence="6 7">
    <name type="scientific">Parerythrobacter lacustris</name>
    <dbReference type="NCBI Taxonomy" id="2969984"/>
    <lineage>
        <taxon>Bacteria</taxon>
        <taxon>Pseudomonadati</taxon>
        <taxon>Pseudomonadota</taxon>
        <taxon>Alphaproteobacteria</taxon>
        <taxon>Sphingomonadales</taxon>
        <taxon>Erythrobacteraceae</taxon>
        <taxon>Parerythrobacter</taxon>
    </lineage>
</organism>
<feature type="compositionally biased region" description="Gly residues" evidence="4">
    <location>
        <begin position="641"/>
        <end position="652"/>
    </location>
</feature>
<feature type="compositionally biased region" description="Low complexity" evidence="4">
    <location>
        <begin position="802"/>
        <end position="816"/>
    </location>
</feature>
<feature type="region of interest" description="Disordered" evidence="4">
    <location>
        <begin position="802"/>
        <end position="847"/>
    </location>
</feature>
<evidence type="ECO:0000256" key="5">
    <source>
        <dbReference type="SAM" id="SignalP"/>
    </source>
</evidence>
<comment type="caution">
    <text evidence="6">The sequence shown here is derived from an EMBL/GenBank/DDBJ whole genome shotgun (WGS) entry which is preliminary data.</text>
</comment>
<keyword evidence="7" id="KW-1185">Reference proteome</keyword>
<evidence type="ECO:0000313" key="6">
    <source>
        <dbReference type="EMBL" id="MCR2835053.1"/>
    </source>
</evidence>
<name>A0ABT1XTR4_9SPHN</name>
<evidence type="ECO:0000256" key="3">
    <source>
        <dbReference type="ARBA" id="ARBA00023237"/>
    </source>
</evidence>
<feature type="compositionally biased region" description="Gly residues" evidence="4">
    <location>
        <begin position="828"/>
        <end position="847"/>
    </location>
</feature>
<dbReference type="PANTHER" id="PTHR47234">
    <property type="match status" value="1"/>
</dbReference>
<protein>
    <submittedName>
        <fullName evidence="6">TonB-dependent receptor</fullName>
    </submittedName>
</protein>
<comment type="subcellular location">
    <subcellularLocation>
        <location evidence="1">Cell outer membrane</location>
    </subcellularLocation>
</comment>
<gene>
    <name evidence="6" type="ORF">NSO95_13980</name>
</gene>
<keyword evidence="2" id="KW-0472">Membrane</keyword>
<sequence>MKPFHATASLMAIALTLPAIAFAQQGGGALGNPNADTAFAQPAEEPVDDPDADIVVIAERIRGQVDTDLPPVLELEEADIKAFGSNSIADLVAQLTPQVSSGSGRGSGRPVFLVNGQRVSSFREFSLYPPEAIRKVEVLPEEVALQFGFPATQRVINFILKDDFVSREIELEYGGPTAGGRVSPQVEVSMLTIDGRRRLQVSGEYQYESLLTEDERNIVQTDGSVPTVATDPDPAGFRSLAAQSDTYELQTTYNTVLGPNPGDGTVSLNGNLQRSNTRSLSGLDTVLLTGPNGATALRTLDSNALERNTETTTLSFGTSVGKPVGDWELTFTLDANRTWNDTLIDRRRDTQALVDAAAAGTLVIDGPLPTVADAGTDEAISRTWTADSLLTAQANPFVLPAGEASLTLKSGYKWNRIESDDTRSTAGAVELTRGRLESGFSAGLPLTSKDEGVLGAVGDITLNLSGGVDHLSDFGTLTNWSSGINWRLGERLSMTASYTEREEAPSLTQLGAPQVQTFNVPVFDLANNETVLATVTTGGNPNLAAEKQRDIKLGAYYDLDLFERANLQVEYFRIRSDNVTEGFPVLSPAVEAAFPDRITRDSNDRLIAIDRRPITFAERNSSRVRYGFNLSGRVGKPSAEGPGGGFGGGRPGGAPVAGATPAVGAPGTGPGDGRPAFDPAQFAQLRTEFCALEDPTTFDFSKLPEQMVARLRGEDGQIDMERVKQLRERFCSEEAGPGGPGGGFDSERIAAMRTAICTVPEDGSLPDLSMLPERFLERLRGADGQIDPARLAALREQLCNTPAPASQGGAQASAQGEGRRGGGEGRRGGGGGGRGGGGGPGGFGPGGGDGQGRWFLSLFHSVELENEALVAPGVPVFDLLDGDALGSGGVSRHTVQLEGGMFYRGFGLRLSGNYLSPSRINGSGLPGSTDLFFDDLATFDIRLFMDLEQQKWLYGEEPGFLKGARLSLRANNVFDAQRRVTDGTGTVPLSYQPGLIDPLGRRVEVEFRKVF</sequence>
<feature type="signal peptide" evidence="5">
    <location>
        <begin position="1"/>
        <end position="23"/>
    </location>
</feature>
<dbReference type="PANTHER" id="PTHR47234:SF1">
    <property type="entry name" value="TONB-DEPENDENT RECEPTOR"/>
    <property type="match status" value="1"/>
</dbReference>
<proteinExistence type="predicted"/>
<evidence type="ECO:0000256" key="1">
    <source>
        <dbReference type="ARBA" id="ARBA00004442"/>
    </source>
</evidence>
<feature type="region of interest" description="Disordered" evidence="4">
    <location>
        <begin position="635"/>
        <end position="662"/>
    </location>
</feature>
<keyword evidence="3" id="KW-0998">Cell outer membrane</keyword>
<dbReference type="Gene3D" id="2.170.130.10">
    <property type="entry name" value="TonB-dependent receptor, plug domain"/>
    <property type="match status" value="1"/>
</dbReference>
<reference evidence="6 7" key="1">
    <citation type="submission" date="2022-08" db="EMBL/GenBank/DDBJ databases">
        <title>Polyphasic taxonomy analysis of Qipengyuania sp.RS5-5.</title>
        <authorList>
            <person name="Xamxidin M."/>
            <person name="Wu M."/>
        </authorList>
    </citation>
    <scope>NUCLEOTIDE SEQUENCE [LARGE SCALE GENOMIC DNA]</scope>
    <source>
        <strain evidence="6 7">RS5-5</strain>
    </source>
</reference>
<evidence type="ECO:0000313" key="7">
    <source>
        <dbReference type="Proteomes" id="UP001206067"/>
    </source>
</evidence>
<evidence type="ECO:0000256" key="2">
    <source>
        <dbReference type="ARBA" id="ARBA00023136"/>
    </source>
</evidence>
<accession>A0ABT1XTR4</accession>
<dbReference type="EMBL" id="JANKHH010000007">
    <property type="protein sequence ID" value="MCR2835053.1"/>
    <property type="molecule type" value="Genomic_DNA"/>
</dbReference>
<keyword evidence="6" id="KW-0675">Receptor</keyword>